<gene>
    <name evidence="5" type="ORF">AVEN_249479_1</name>
</gene>
<proteinExistence type="predicted"/>
<organism evidence="5 6">
    <name type="scientific">Araneus ventricosus</name>
    <name type="common">Orbweaver spider</name>
    <name type="synonym">Epeira ventricosa</name>
    <dbReference type="NCBI Taxonomy" id="182803"/>
    <lineage>
        <taxon>Eukaryota</taxon>
        <taxon>Metazoa</taxon>
        <taxon>Ecdysozoa</taxon>
        <taxon>Arthropoda</taxon>
        <taxon>Chelicerata</taxon>
        <taxon>Arachnida</taxon>
        <taxon>Araneae</taxon>
        <taxon>Araneomorphae</taxon>
        <taxon>Entelegynae</taxon>
        <taxon>Araneoidea</taxon>
        <taxon>Araneidae</taxon>
        <taxon>Araneus</taxon>
    </lineage>
</organism>
<evidence type="ECO:0000313" key="6">
    <source>
        <dbReference type="Proteomes" id="UP000499080"/>
    </source>
</evidence>
<dbReference type="InterPro" id="IPR051368">
    <property type="entry name" value="SerProtInhib-TIL_Domain"/>
</dbReference>
<dbReference type="OrthoDB" id="6432833at2759"/>
<dbReference type="AlphaFoldDB" id="A0A4Y2NHH8"/>
<protein>
    <recommendedName>
        <fullName evidence="4">TIL domain-containing protein</fullName>
    </recommendedName>
</protein>
<name>A0A4Y2NHH8_ARAVE</name>
<dbReference type="InterPro" id="IPR036084">
    <property type="entry name" value="Ser_inhib-like_sf"/>
</dbReference>
<dbReference type="PANTHER" id="PTHR23259:SF70">
    <property type="entry name" value="ACCESSORY GLAND PROTEIN ACP62F-RELATED"/>
    <property type="match status" value="1"/>
</dbReference>
<feature type="signal peptide" evidence="3">
    <location>
        <begin position="1"/>
        <end position="20"/>
    </location>
</feature>
<dbReference type="GO" id="GO:0030414">
    <property type="term" value="F:peptidase inhibitor activity"/>
    <property type="evidence" value="ECO:0007669"/>
    <property type="project" value="UniProtKB-KW"/>
</dbReference>
<keyword evidence="2" id="KW-1015">Disulfide bond</keyword>
<keyword evidence="3" id="KW-0732">Signal</keyword>
<evidence type="ECO:0000259" key="4">
    <source>
        <dbReference type="Pfam" id="PF01826"/>
    </source>
</evidence>
<evidence type="ECO:0000313" key="5">
    <source>
        <dbReference type="EMBL" id="GBN37186.1"/>
    </source>
</evidence>
<dbReference type="InterPro" id="IPR002919">
    <property type="entry name" value="TIL_dom"/>
</dbReference>
<feature type="chain" id="PRO_5021290400" description="TIL domain-containing protein" evidence="3">
    <location>
        <begin position="21"/>
        <end position="84"/>
    </location>
</feature>
<evidence type="ECO:0000256" key="2">
    <source>
        <dbReference type="ARBA" id="ARBA00023157"/>
    </source>
</evidence>
<keyword evidence="1" id="KW-0646">Protease inhibitor</keyword>
<dbReference type="PANTHER" id="PTHR23259">
    <property type="entry name" value="RIDDLE"/>
    <property type="match status" value="1"/>
</dbReference>
<keyword evidence="6" id="KW-1185">Reference proteome</keyword>
<sequence length="84" mass="9488">MKWFLAILLLAFAFIASINAQQMQCPEHEHYKCGTACQKSCESIKRPPGMCTTQCKYGCFCNRGYIRESDDENAGCIPKDDCPQ</sequence>
<dbReference type="CDD" id="cd19941">
    <property type="entry name" value="TIL"/>
    <property type="match status" value="1"/>
</dbReference>
<dbReference type="SUPFAM" id="SSF57567">
    <property type="entry name" value="Serine protease inhibitors"/>
    <property type="match status" value="1"/>
</dbReference>
<evidence type="ECO:0000256" key="3">
    <source>
        <dbReference type="SAM" id="SignalP"/>
    </source>
</evidence>
<dbReference type="Proteomes" id="UP000499080">
    <property type="component" value="Unassembled WGS sequence"/>
</dbReference>
<feature type="domain" description="TIL" evidence="4">
    <location>
        <begin position="25"/>
        <end position="82"/>
    </location>
</feature>
<dbReference type="Gene3D" id="2.10.25.10">
    <property type="entry name" value="Laminin"/>
    <property type="match status" value="1"/>
</dbReference>
<comment type="caution">
    <text evidence="5">The sequence shown here is derived from an EMBL/GenBank/DDBJ whole genome shotgun (WGS) entry which is preliminary data.</text>
</comment>
<reference evidence="5 6" key="1">
    <citation type="journal article" date="2019" name="Sci. Rep.">
        <title>Orb-weaving spider Araneus ventricosus genome elucidates the spidroin gene catalogue.</title>
        <authorList>
            <person name="Kono N."/>
            <person name="Nakamura H."/>
            <person name="Ohtoshi R."/>
            <person name="Moran D.A.P."/>
            <person name="Shinohara A."/>
            <person name="Yoshida Y."/>
            <person name="Fujiwara M."/>
            <person name="Mori M."/>
            <person name="Tomita M."/>
            <person name="Arakawa K."/>
        </authorList>
    </citation>
    <scope>NUCLEOTIDE SEQUENCE [LARGE SCALE GENOMIC DNA]</scope>
</reference>
<evidence type="ECO:0000256" key="1">
    <source>
        <dbReference type="ARBA" id="ARBA00022690"/>
    </source>
</evidence>
<dbReference type="Pfam" id="PF01826">
    <property type="entry name" value="TIL"/>
    <property type="match status" value="1"/>
</dbReference>
<accession>A0A4Y2NHH8</accession>
<dbReference type="EMBL" id="BGPR01008974">
    <property type="protein sequence ID" value="GBN37186.1"/>
    <property type="molecule type" value="Genomic_DNA"/>
</dbReference>